<feature type="chain" id="PRO_5042902029" evidence="1">
    <location>
        <begin position="20"/>
        <end position="78"/>
    </location>
</feature>
<name>A0AAN9NUQ7_PSOTE</name>
<evidence type="ECO:0000313" key="2">
    <source>
        <dbReference type="EMBL" id="KAK7379709.1"/>
    </source>
</evidence>
<accession>A0AAN9NUQ7</accession>
<dbReference type="Proteomes" id="UP001386955">
    <property type="component" value="Unassembled WGS sequence"/>
</dbReference>
<keyword evidence="1" id="KW-0732">Signal</keyword>
<protein>
    <submittedName>
        <fullName evidence="2">Uncharacterized protein</fullName>
    </submittedName>
</protein>
<evidence type="ECO:0000313" key="3">
    <source>
        <dbReference type="Proteomes" id="UP001386955"/>
    </source>
</evidence>
<feature type="signal peptide" evidence="1">
    <location>
        <begin position="1"/>
        <end position="19"/>
    </location>
</feature>
<evidence type="ECO:0000256" key="1">
    <source>
        <dbReference type="SAM" id="SignalP"/>
    </source>
</evidence>
<organism evidence="2 3">
    <name type="scientific">Psophocarpus tetragonolobus</name>
    <name type="common">Winged bean</name>
    <name type="synonym">Dolichos tetragonolobus</name>
    <dbReference type="NCBI Taxonomy" id="3891"/>
    <lineage>
        <taxon>Eukaryota</taxon>
        <taxon>Viridiplantae</taxon>
        <taxon>Streptophyta</taxon>
        <taxon>Embryophyta</taxon>
        <taxon>Tracheophyta</taxon>
        <taxon>Spermatophyta</taxon>
        <taxon>Magnoliopsida</taxon>
        <taxon>eudicotyledons</taxon>
        <taxon>Gunneridae</taxon>
        <taxon>Pentapetalae</taxon>
        <taxon>rosids</taxon>
        <taxon>fabids</taxon>
        <taxon>Fabales</taxon>
        <taxon>Fabaceae</taxon>
        <taxon>Papilionoideae</taxon>
        <taxon>50 kb inversion clade</taxon>
        <taxon>NPAAA clade</taxon>
        <taxon>indigoferoid/millettioid clade</taxon>
        <taxon>Phaseoleae</taxon>
        <taxon>Psophocarpus</taxon>
    </lineage>
</organism>
<keyword evidence="3" id="KW-1185">Reference proteome</keyword>
<comment type="caution">
    <text evidence="2">The sequence shown here is derived from an EMBL/GenBank/DDBJ whole genome shotgun (WGS) entry which is preliminary data.</text>
</comment>
<dbReference type="AlphaFoldDB" id="A0AAN9NUQ7"/>
<sequence>MFTWLKACLEASPITLVCAMKIGHAGGLYSCCPNAIAAHRRKLRLALLEWCRMTVIWGHVEGDYGSVRDRRLLLRRTQ</sequence>
<gene>
    <name evidence="2" type="ORF">VNO78_34398</name>
</gene>
<reference evidence="2 3" key="1">
    <citation type="submission" date="2024-01" db="EMBL/GenBank/DDBJ databases">
        <title>The genomes of 5 underutilized Papilionoideae crops provide insights into root nodulation and disease resistanc.</title>
        <authorList>
            <person name="Jiang F."/>
        </authorList>
    </citation>
    <scope>NUCLEOTIDE SEQUENCE [LARGE SCALE GENOMIC DNA]</scope>
    <source>
        <strain evidence="2">DUOXIRENSHENG_FW03</strain>
        <tissue evidence="2">Leaves</tissue>
    </source>
</reference>
<dbReference type="EMBL" id="JAYMYS010000017">
    <property type="protein sequence ID" value="KAK7379709.1"/>
    <property type="molecule type" value="Genomic_DNA"/>
</dbReference>
<proteinExistence type="predicted"/>